<protein>
    <recommendedName>
        <fullName evidence="9">Disease resistance RPP13-like protein 1</fullName>
    </recommendedName>
</protein>
<dbReference type="InterPro" id="IPR027417">
    <property type="entry name" value="P-loop_NTPase"/>
</dbReference>
<feature type="domain" description="Disease resistance N-terminal" evidence="6">
    <location>
        <begin position="14"/>
        <end position="99"/>
    </location>
</feature>
<dbReference type="Proteomes" id="UP001341840">
    <property type="component" value="Unassembled WGS sequence"/>
</dbReference>
<keyword evidence="2" id="KW-0547">Nucleotide-binding</keyword>
<dbReference type="Gene3D" id="3.40.50.300">
    <property type="entry name" value="P-loop containing nucleotide triphosphate hydrolases"/>
    <property type="match status" value="1"/>
</dbReference>
<evidence type="ECO:0000313" key="7">
    <source>
        <dbReference type="EMBL" id="MED6148290.1"/>
    </source>
</evidence>
<dbReference type="SUPFAM" id="SSF52540">
    <property type="entry name" value="P-loop containing nucleoside triphosphate hydrolases"/>
    <property type="match status" value="1"/>
</dbReference>
<accession>A0ABU6THQ9</accession>
<keyword evidence="4" id="KW-0067">ATP-binding</keyword>
<dbReference type="Pfam" id="PF00931">
    <property type="entry name" value="NB-ARC"/>
    <property type="match status" value="1"/>
</dbReference>
<sequence>MAAKLDAGAYLSSFVDAILDNLSSILEADDSVLNGNHSALELLSRLENSLYDVRPVLDDAEQKQFTDKRVKKWLVDLQDALYFADDLLDELSTKIATATPRDPGFSSYFSSVVDSYVEGSGDMENIVQKLESVVARKKMFRLRESAEVDMLSWRPPSTSLVVSSDIFGRDKDKEEIIKLLLADTCHAQSPFTVIPIWGMGGIGKTTLAQLVYSDARVVTNFDIRVASTFAATSQHYRLDLLSEEDCWSVFLKHSSISTNLEQYATLEPIGRNIVEKCKGLPLAVKTLGGLLRNKCDAGHWKKILESEIWELPEDESEIVPAIRVSYHYLPSHLKRCFVYCSLYPEDINLIKTN</sequence>
<dbReference type="Gene3D" id="1.20.5.4130">
    <property type="match status" value="1"/>
</dbReference>
<dbReference type="PANTHER" id="PTHR36766">
    <property type="entry name" value="PLANT BROAD-SPECTRUM MILDEW RESISTANCE PROTEIN RPW8"/>
    <property type="match status" value="1"/>
</dbReference>
<dbReference type="Pfam" id="PF18052">
    <property type="entry name" value="Rx_N"/>
    <property type="match status" value="1"/>
</dbReference>
<evidence type="ECO:0008006" key="9">
    <source>
        <dbReference type="Google" id="ProtNLM"/>
    </source>
</evidence>
<evidence type="ECO:0000256" key="1">
    <source>
        <dbReference type="ARBA" id="ARBA00022737"/>
    </source>
</evidence>
<name>A0ABU6THQ9_9FABA</name>
<reference evidence="7 8" key="1">
    <citation type="journal article" date="2023" name="Plants (Basel)">
        <title>Bridging the Gap: Combining Genomics and Transcriptomics Approaches to Understand Stylosanthes scabra, an Orphan Legume from the Brazilian Caatinga.</title>
        <authorList>
            <person name="Ferreira-Neto J.R.C."/>
            <person name="da Silva M.D."/>
            <person name="Binneck E."/>
            <person name="de Melo N.F."/>
            <person name="da Silva R.H."/>
            <person name="de Melo A.L.T.M."/>
            <person name="Pandolfi V."/>
            <person name="Bustamante F.O."/>
            <person name="Brasileiro-Vidal A.C."/>
            <person name="Benko-Iseppon A.M."/>
        </authorList>
    </citation>
    <scope>NUCLEOTIDE SEQUENCE [LARGE SCALE GENOMIC DNA]</scope>
    <source>
        <tissue evidence="7">Leaves</tissue>
    </source>
</reference>
<comment type="caution">
    <text evidence="7">The sequence shown here is derived from an EMBL/GenBank/DDBJ whole genome shotgun (WGS) entry which is preliminary data.</text>
</comment>
<dbReference type="InterPro" id="IPR041118">
    <property type="entry name" value="Rx_N"/>
</dbReference>
<dbReference type="PANTHER" id="PTHR36766:SF40">
    <property type="entry name" value="DISEASE RESISTANCE PROTEIN RGA3"/>
    <property type="match status" value="1"/>
</dbReference>
<dbReference type="EMBL" id="JASCZI010090990">
    <property type="protein sequence ID" value="MED6148290.1"/>
    <property type="molecule type" value="Genomic_DNA"/>
</dbReference>
<evidence type="ECO:0000256" key="2">
    <source>
        <dbReference type="ARBA" id="ARBA00022741"/>
    </source>
</evidence>
<proteinExistence type="predicted"/>
<evidence type="ECO:0000259" key="6">
    <source>
        <dbReference type="Pfam" id="PF18052"/>
    </source>
</evidence>
<dbReference type="InterPro" id="IPR002182">
    <property type="entry name" value="NB-ARC"/>
</dbReference>
<keyword evidence="1" id="KW-0677">Repeat</keyword>
<gene>
    <name evidence="7" type="ORF">PIB30_051738</name>
</gene>
<evidence type="ECO:0000256" key="4">
    <source>
        <dbReference type="ARBA" id="ARBA00022840"/>
    </source>
</evidence>
<evidence type="ECO:0000256" key="3">
    <source>
        <dbReference type="ARBA" id="ARBA00022821"/>
    </source>
</evidence>
<keyword evidence="8" id="KW-1185">Reference proteome</keyword>
<evidence type="ECO:0000313" key="8">
    <source>
        <dbReference type="Proteomes" id="UP001341840"/>
    </source>
</evidence>
<keyword evidence="3" id="KW-0611">Plant defense</keyword>
<organism evidence="7 8">
    <name type="scientific">Stylosanthes scabra</name>
    <dbReference type="NCBI Taxonomy" id="79078"/>
    <lineage>
        <taxon>Eukaryota</taxon>
        <taxon>Viridiplantae</taxon>
        <taxon>Streptophyta</taxon>
        <taxon>Embryophyta</taxon>
        <taxon>Tracheophyta</taxon>
        <taxon>Spermatophyta</taxon>
        <taxon>Magnoliopsida</taxon>
        <taxon>eudicotyledons</taxon>
        <taxon>Gunneridae</taxon>
        <taxon>Pentapetalae</taxon>
        <taxon>rosids</taxon>
        <taxon>fabids</taxon>
        <taxon>Fabales</taxon>
        <taxon>Fabaceae</taxon>
        <taxon>Papilionoideae</taxon>
        <taxon>50 kb inversion clade</taxon>
        <taxon>dalbergioids sensu lato</taxon>
        <taxon>Dalbergieae</taxon>
        <taxon>Pterocarpus clade</taxon>
        <taxon>Stylosanthes</taxon>
    </lineage>
</organism>
<evidence type="ECO:0000259" key="5">
    <source>
        <dbReference type="Pfam" id="PF00931"/>
    </source>
</evidence>
<feature type="domain" description="NB-ARC" evidence="5">
    <location>
        <begin position="170"/>
        <end position="224"/>
    </location>
</feature>